<evidence type="ECO:0000313" key="2">
    <source>
        <dbReference type="EMBL" id="CAE0413598.1"/>
    </source>
</evidence>
<proteinExistence type="predicted"/>
<accession>A0A7S3L6F7</accession>
<dbReference type="EMBL" id="HBIM01013397">
    <property type="protein sequence ID" value="CAE0413598.1"/>
    <property type="molecule type" value="Transcribed_RNA"/>
</dbReference>
<reference evidence="2" key="1">
    <citation type="submission" date="2021-01" db="EMBL/GenBank/DDBJ databases">
        <authorList>
            <person name="Corre E."/>
            <person name="Pelletier E."/>
            <person name="Niang G."/>
            <person name="Scheremetjew M."/>
            <person name="Finn R."/>
            <person name="Kale V."/>
            <person name="Holt S."/>
            <person name="Cochrane G."/>
            <person name="Meng A."/>
            <person name="Brown T."/>
            <person name="Cohen L."/>
        </authorList>
    </citation>
    <scope>NUCLEOTIDE SEQUENCE</scope>
    <source>
        <strain evidence="2">CCMP127</strain>
    </source>
</reference>
<dbReference type="InterPro" id="IPR001810">
    <property type="entry name" value="F-box_dom"/>
</dbReference>
<evidence type="ECO:0000259" key="1">
    <source>
        <dbReference type="PROSITE" id="PS50181"/>
    </source>
</evidence>
<organism evidence="2">
    <name type="scientific">Amphora coffeiformis</name>
    <dbReference type="NCBI Taxonomy" id="265554"/>
    <lineage>
        <taxon>Eukaryota</taxon>
        <taxon>Sar</taxon>
        <taxon>Stramenopiles</taxon>
        <taxon>Ochrophyta</taxon>
        <taxon>Bacillariophyta</taxon>
        <taxon>Bacillariophyceae</taxon>
        <taxon>Bacillariophycidae</taxon>
        <taxon>Thalassiophysales</taxon>
        <taxon>Catenulaceae</taxon>
        <taxon>Amphora</taxon>
    </lineage>
</organism>
<name>A0A7S3L6F7_9STRA</name>
<sequence length="290" mass="32932">MTSFDFLSLPTELKRRTAYFLATHDVIHLSQTCRLLQNSLVLRRLQPPRSLSIPPPPNPQMAHDTMALRRVVARIPVWNRRVHSLTLTVRYQQESSTHRTICLYVSAYPATRTQTIPLVSQGHDDGGLGRIVGSAQSPWGRGTPPEIWRVRWSAQEGEVYYLWYASSSVRVLQLELETRILDDPDTVVSRQYTKLAGLGVLCEPAEPVARPQPTLFYPNLLLHVAQSLRLQSATLQSPSSSLVQFWQQQAGLSLDTRDLAALEEILLADLEERQWRIVEQAEAEFADETR</sequence>
<gene>
    <name evidence="2" type="ORF">ACOF00016_LOCUS10851</name>
</gene>
<dbReference type="AlphaFoldDB" id="A0A7S3L6F7"/>
<feature type="domain" description="F-box" evidence="1">
    <location>
        <begin position="3"/>
        <end position="41"/>
    </location>
</feature>
<protein>
    <recommendedName>
        <fullName evidence="1">F-box domain-containing protein</fullName>
    </recommendedName>
</protein>
<dbReference type="PROSITE" id="PS50181">
    <property type="entry name" value="FBOX"/>
    <property type="match status" value="1"/>
</dbReference>